<accession>A0A5B8Y1X7</accession>
<gene>
    <name evidence="2" type="ORF">FIV42_08045</name>
</gene>
<evidence type="ECO:0000256" key="1">
    <source>
        <dbReference type="SAM" id="Phobius"/>
    </source>
</evidence>
<feature type="transmembrane region" description="Helical" evidence="1">
    <location>
        <begin position="78"/>
        <end position="98"/>
    </location>
</feature>
<evidence type="ECO:0000313" key="2">
    <source>
        <dbReference type="EMBL" id="QDG50681.1"/>
    </source>
</evidence>
<proteinExistence type="predicted"/>
<name>A0A4Y6PQS7_PERCE</name>
<feature type="transmembrane region" description="Helical" evidence="1">
    <location>
        <begin position="35"/>
        <end position="57"/>
    </location>
</feature>
<keyword evidence="1" id="KW-0472">Membrane</keyword>
<evidence type="ECO:0000313" key="3">
    <source>
        <dbReference type="Proteomes" id="UP000315995"/>
    </source>
</evidence>
<dbReference type="OrthoDB" id="5526262at2"/>
<dbReference type="RefSeq" id="WP_141197173.1">
    <property type="nucleotide sequence ID" value="NZ_CP041186.1"/>
</dbReference>
<sequence length="300" mass="33204">MSALLLWVFVEPTTKAVLAEVIEEPAFRNFMAPELLLHVGLSTCLWFFVYLMGAYIWQAREPATVKLASSQRGTVMTETLIALPVLLMLIFGIAQLTVNNIAGIFTNLATIQAARAAWLWEREPCNSIECNPGERARIQAAAILTPVAPGAQRVGGGALSLAAQQMRATLAGAQHPRLTEDSGLLGFQMVDAVNLSRRKSANFARAVDNQSYSVRTIRKFTFAYHATIVEVSNPSAEEVRVELTYRHYNAFPFVGRLFGDVAEVAGRMGHYANIERSFEMKRLPRPNREAVVAPDHPKLY</sequence>
<keyword evidence="3" id="KW-1185">Reference proteome</keyword>
<dbReference type="Proteomes" id="UP000315995">
    <property type="component" value="Chromosome"/>
</dbReference>
<accession>A0A4Y6PQS7</accession>
<dbReference type="EMBL" id="CP041186">
    <property type="protein sequence ID" value="QDG50681.1"/>
    <property type="molecule type" value="Genomic_DNA"/>
</dbReference>
<organism evidence="2 3">
    <name type="scientific">Persicimonas caeni</name>
    <dbReference type="NCBI Taxonomy" id="2292766"/>
    <lineage>
        <taxon>Bacteria</taxon>
        <taxon>Deltaproteobacteria</taxon>
        <taxon>Bradymonadales</taxon>
        <taxon>Bradymonadaceae</taxon>
        <taxon>Persicimonas</taxon>
    </lineage>
</organism>
<protein>
    <recommendedName>
        <fullName evidence="4">Pilus assembly protein</fullName>
    </recommendedName>
</protein>
<evidence type="ECO:0008006" key="4">
    <source>
        <dbReference type="Google" id="ProtNLM"/>
    </source>
</evidence>
<dbReference type="AlphaFoldDB" id="A0A4Y6PQS7"/>
<keyword evidence="1" id="KW-1133">Transmembrane helix</keyword>
<keyword evidence="1" id="KW-0812">Transmembrane</keyword>
<reference evidence="2 3" key="1">
    <citation type="submission" date="2019-06" db="EMBL/GenBank/DDBJ databases">
        <title>Persicimonas caeni gen. nov., sp. nov., a predatory bacterium isolated from solar saltern.</title>
        <authorList>
            <person name="Wang S."/>
        </authorList>
    </citation>
    <scope>NUCLEOTIDE SEQUENCE [LARGE SCALE GENOMIC DNA]</scope>
    <source>
        <strain evidence="2 3">YN101</strain>
    </source>
</reference>